<evidence type="ECO:0000313" key="2">
    <source>
        <dbReference type="Proteomes" id="UP001479606"/>
    </source>
</evidence>
<proteinExistence type="predicted"/>
<accession>A0ABU9LV82</accession>
<gene>
    <name evidence="1" type="ORF">AAFH49_10455</name>
</gene>
<dbReference type="EMBL" id="JBCEVZ010000021">
    <property type="protein sequence ID" value="MEL5994629.1"/>
    <property type="molecule type" value="Genomic_DNA"/>
</dbReference>
<sequence length="110" mass="11982">MSGSDPYNAFSLPGQQDKVTTIEPINREENAKLFAFSPEGLRNVCRRFGITDEKLEATLLDYVRPGEYAIEAERRAADIARVLGAIEAVVKSAPKHKAAMKGKQKGGATC</sequence>
<reference evidence="1 2" key="1">
    <citation type="journal article" date="2018" name="Arch. Microbiol.">
        <title>Hymenobacter segetis sp. nov., isolated from soil.</title>
        <authorList>
            <person name="Ten L.N."/>
            <person name="Lim S.J."/>
            <person name="Kim B.O."/>
            <person name="Kang I.K."/>
            <person name="Jung H.Y."/>
        </authorList>
    </citation>
    <scope>NUCLEOTIDE SEQUENCE [LARGE SCALE GENOMIC DNA]</scope>
    <source>
        <strain evidence="1 2">S7-3-11</strain>
    </source>
</reference>
<evidence type="ECO:0000313" key="1">
    <source>
        <dbReference type="EMBL" id="MEL5994629.1"/>
    </source>
</evidence>
<comment type="caution">
    <text evidence="1">The sequence shown here is derived from an EMBL/GenBank/DDBJ whole genome shotgun (WGS) entry which is preliminary data.</text>
</comment>
<organism evidence="1 2">
    <name type="scientific">Hymenobacter segetis</name>
    <dbReference type="NCBI Taxonomy" id="2025509"/>
    <lineage>
        <taxon>Bacteria</taxon>
        <taxon>Pseudomonadati</taxon>
        <taxon>Bacteroidota</taxon>
        <taxon>Cytophagia</taxon>
        <taxon>Cytophagales</taxon>
        <taxon>Hymenobacteraceae</taxon>
        <taxon>Hymenobacter</taxon>
    </lineage>
</organism>
<name>A0ABU9LV82_9BACT</name>
<dbReference type="Proteomes" id="UP001479606">
    <property type="component" value="Unassembled WGS sequence"/>
</dbReference>
<keyword evidence="2" id="KW-1185">Reference proteome</keyword>
<protein>
    <submittedName>
        <fullName evidence="1">Uncharacterized protein</fullName>
    </submittedName>
</protein>